<reference evidence="1" key="1">
    <citation type="submission" date="2017-04" db="EMBL/GenBank/DDBJ databases">
        <authorList>
            <person name="Varghese N."/>
            <person name="Submissions S."/>
        </authorList>
    </citation>
    <scope>NUCLEOTIDE SEQUENCE</scope>
    <source>
        <strain evidence="1">WTE2008</strain>
    </source>
</reference>
<organism evidence="1 2">
    <name type="scientific">Aristaeella lactis</name>
    <dbReference type="NCBI Taxonomy" id="3046383"/>
    <lineage>
        <taxon>Bacteria</taxon>
        <taxon>Bacillati</taxon>
        <taxon>Bacillota</taxon>
        <taxon>Clostridia</taxon>
        <taxon>Eubacteriales</taxon>
        <taxon>Aristaeellaceae</taxon>
        <taxon>Aristaeella</taxon>
    </lineage>
</organism>
<dbReference type="EMBL" id="FWXZ01000004">
    <property type="protein sequence ID" value="SMC70895.1"/>
    <property type="molecule type" value="Genomic_DNA"/>
</dbReference>
<name>A0AC61PMI2_9FIRM</name>
<proteinExistence type="predicted"/>
<sequence length="248" mass="29138">MAYRNAQEIFPEGLLKQIQRYVSGETIYIPAGEERKAWGETSGYQRYIRERNEEIRSAFAKGLSIEELMDKYALSYDSIKRIVYNRRETAMLKYSATLSSAKAYADAGKLDAWIHLYLNEEGRNIPFSDGLKLFDRYYFSPAEFPVSLFKRCAGPEPEMKYRIDKDWWEQRVAGLEKSIQSDPDMPPLIVHYTDGEFELNDGNHRLQAYENLGIEKAWVIIWITEEAERDDFMNKYGEYVKNCKVIRR</sequence>
<gene>
    <name evidence="1" type="ORF">SAMN06297397_2082</name>
</gene>
<evidence type="ECO:0000313" key="1">
    <source>
        <dbReference type="EMBL" id="SMC70895.1"/>
    </source>
</evidence>
<protein>
    <submittedName>
        <fullName evidence="1">ParB-like nuclease domain-containing protein</fullName>
    </submittedName>
</protein>
<comment type="caution">
    <text evidence="1">The sequence shown here is derived from an EMBL/GenBank/DDBJ whole genome shotgun (WGS) entry which is preliminary data.</text>
</comment>
<keyword evidence="2" id="KW-1185">Reference proteome</keyword>
<accession>A0AC61PMI2</accession>
<evidence type="ECO:0000313" key="2">
    <source>
        <dbReference type="Proteomes" id="UP000192328"/>
    </source>
</evidence>
<dbReference type="Proteomes" id="UP000192328">
    <property type="component" value="Unassembled WGS sequence"/>
</dbReference>